<dbReference type="RefSeq" id="WP_203846604.1">
    <property type="nucleotide sequence ID" value="NZ_BAAAVW010000007.1"/>
</dbReference>
<name>A0A919UAS1_9ACTN</name>
<feature type="chain" id="PRO_5038668486" evidence="3">
    <location>
        <begin position="18"/>
        <end position="439"/>
    </location>
</feature>
<dbReference type="PANTHER" id="PTHR43649:SF29">
    <property type="entry name" value="OSMOPROTECTIVE COMPOUNDS-BINDING PROTEIN GGTB"/>
    <property type="match status" value="1"/>
</dbReference>
<proteinExistence type="inferred from homology"/>
<dbReference type="InterPro" id="IPR050490">
    <property type="entry name" value="Bact_solute-bd_prot1"/>
</dbReference>
<keyword evidence="3" id="KW-0732">Signal</keyword>
<dbReference type="PANTHER" id="PTHR43649">
    <property type="entry name" value="ARABINOSE-BINDING PROTEIN-RELATED"/>
    <property type="match status" value="1"/>
</dbReference>
<keyword evidence="2" id="KW-0813">Transport</keyword>
<accession>A0A919UAS1</accession>
<evidence type="ECO:0000256" key="2">
    <source>
        <dbReference type="ARBA" id="ARBA00022448"/>
    </source>
</evidence>
<evidence type="ECO:0000313" key="4">
    <source>
        <dbReference type="EMBL" id="GIG44786.1"/>
    </source>
</evidence>
<comment type="caution">
    <text evidence="4">The sequence shown here is derived from an EMBL/GenBank/DDBJ whole genome shotgun (WGS) entry which is preliminary data.</text>
</comment>
<organism evidence="4 5">
    <name type="scientific">Dactylosporangium siamense</name>
    <dbReference type="NCBI Taxonomy" id="685454"/>
    <lineage>
        <taxon>Bacteria</taxon>
        <taxon>Bacillati</taxon>
        <taxon>Actinomycetota</taxon>
        <taxon>Actinomycetes</taxon>
        <taxon>Micromonosporales</taxon>
        <taxon>Micromonosporaceae</taxon>
        <taxon>Dactylosporangium</taxon>
    </lineage>
</organism>
<reference evidence="4" key="1">
    <citation type="submission" date="2021-01" db="EMBL/GenBank/DDBJ databases">
        <title>Whole genome shotgun sequence of Dactylosporangium siamense NBRC 106093.</title>
        <authorList>
            <person name="Komaki H."/>
            <person name="Tamura T."/>
        </authorList>
    </citation>
    <scope>NUCLEOTIDE SEQUENCE</scope>
    <source>
        <strain evidence="4">NBRC 106093</strain>
    </source>
</reference>
<evidence type="ECO:0000256" key="1">
    <source>
        <dbReference type="ARBA" id="ARBA00008520"/>
    </source>
</evidence>
<evidence type="ECO:0000256" key="3">
    <source>
        <dbReference type="SAM" id="SignalP"/>
    </source>
</evidence>
<feature type="signal peptide" evidence="3">
    <location>
        <begin position="1"/>
        <end position="17"/>
    </location>
</feature>
<dbReference type="PROSITE" id="PS51257">
    <property type="entry name" value="PROKAR_LIPOPROTEIN"/>
    <property type="match status" value="1"/>
</dbReference>
<dbReference type="EMBL" id="BONQ01000044">
    <property type="protein sequence ID" value="GIG44786.1"/>
    <property type="molecule type" value="Genomic_DNA"/>
</dbReference>
<dbReference type="AlphaFoldDB" id="A0A919UAS1"/>
<comment type="similarity">
    <text evidence="1">Belongs to the bacterial solute-binding protein 1 family.</text>
</comment>
<dbReference type="Proteomes" id="UP000660611">
    <property type="component" value="Unassembled WGS sequence"/>
</dbReference>
<protein>
    <submittedName>
        <fullName evidence="4">Alpha-glucoside ABC transporter substrate-binding protein</fullName>
    </submittedName>
</protein>
<dbReference type="Gene3D" id="3.40.190.10">
    <property type="entry name" value="Periplasmic binding protein-like II"/>
    <property type="match status" value="2"/>
</dbReference>
<evidence type="ECO:0000313" key="5">
    <source>
        <dbReference type="Proteomes" id="UP000660611"/>
    </source>
</evidence>
<sequence length="439" mass="46231">MGILRVLRIGVPLLLLAACAGGGSDGPAASASCAPYAGYEGHRGTTVTVYSSIRDVEADKLTHAWEGFQACTGISIDYEGSAGFEADLPGRVSSGQAPDLALFPQPGLLTSMVTAGAVKPAGKAVVANVDRWYSADWKRYGSVDGVLYGAPVDANVKSFVWYSPKYFAAKGYAVPTTWAQMLALSDRIAADGVKPWCAGIESGGATGWPVTDWLEDTLLRTAGPDVYDQWVEHRIPFDDPAVVAALDRVGGILRNPAYVNGGYGGVDSVATTSFQEGGLPILQHTCAMHRQASFYSTWWPETAQVNEDGDIYAFYLPPIDAAAGRPVLGAGVFAGAFTDRPEVQALAAYLATPEFADHRAVTGNIVSANKGLDRSLLATPVAKLSADLLADPGVTFRFDGSDLMPASVGAGTFWTGMTAWVRGTDTATALHRIQASWPA</sequence>
<dbReference type="SUPFAM" id="SSF53850">
    <property type="entry name" value="Periplasmic binding protein-like II"/>
    <property type="match status" value="1"/>
</dbReference>
<keyword evidence="5" id="KW-1185">Reference proteome</keyword>
<gene>
    <name evidence="4" type="ORF">Dsi01nite_028270</name>
</gene>